<evidence type="ECO:0000256" key="3">
    <source>
        <dbReference type="ARBA" id="ARBA00023242"/>
    </source>
</evidence>
<dbReference type="Pfam" id="PF04615">
    <property type="entry name" value="Utp14"/>
    <property type="match status" value="1"/>
</dbReference>
<evidence type="ECO:0000313" key="5">
    <source>
        <dbReference type="EMBL" id="GIX62612.1"/>
    </source>
</evidence>
<name>A0AAV4LS59_BABCB</name>
<dbReference type="GO" id="GO:0006364">
    <property type="term" value="P:rRNA processing"/>
    <property type="evidence" value="ECO:0007669"/>
    <property type="project" value="InterPro"/>
</dbReference>
<dbReference type="PANTHER" id="PTHR14150">
    <property type="entry name" value="U3 SMALL NUCLEOLAR RNA-ASSOCIATED PROTEIN 14"/>
    <property type="match status" value="1"/>
</dbReference>
<protein>
    <submittedName>
        <fullName evidence="5">U3 SMALL NUCLEOLAR RNA-ASSOCIATED PROTEIN, putative</fullName>
    </submittedName>
</protein>
<dbReference type="GO" id="GO:0032040">
    <property type="term" value="C:small-subunit processome"/>
    <property type="evidence" value="ECO:0007669"/>
    <property type="project" value="InterPro"/>
</dbReference>
<feature type="compositionally biased region" description="Basic and acidic residues" evidence="4">
    <location>
        <begin position="693"/>
        <end position="711"/>
    </location>
</feature>
<feature type="compositionally biased region" description="Acidic residues" evidence="4">
    <location>
        <begin position="22"/>
        <end position="36"/>
    </location>
</feature>
<organism evidence="5 6">
    <name type="scientific">Babesia caballi</name>
    <dbReference type="NCBI Taxonomy" id="5871"/>
    <lineage>
        <taxon>Eukaryota</taxon>
        <taxon>Sar</taxon>
        <taxon>Alveolata</taxon>
        <taxon>Apicomplexa</taxon>
        <taxon>Aconoidasida</taxon>
        <taxon>Piroplasmida</taxon>
        <taxon>Babesiidae</taxon>
        <taxon>Babesia</taxon>
    </lineage>
</organism>
<comment type="subcellular location">
    <subcellularLocation>
        <location evidence="1">Nucleus</location>
        <location evidence="1">Nucleolus</location>
    </subcellularLocation>
</comment>
<evidence type="ECO:0000256" key="2">
    <source>
        <dbReference type="ARBA" id="ARBA00022553"/>
    </source>
</evidence>
<dbReference type="EMBL" id="BPLF01000002">
    <property type="protein sequence ID" value="GIX62612.1"/>
    <property type="molecule type" value="Genomic_DNA"/>
</dbReference>
<accession>A0AAV4LS59</accession>
<feature type="compositionally biased region" description="Basic and acidic residues" evidence="4">
    <location>
        <begin position="514"/>
        <end position="526"/>
    </location>
</feature>
<keyword evidence="6" id="KW-1185">Reference proteome</keyword>
<dbReference type="GeneID" id="94194093"/>
<feature type="region of interest" description="Disordered" evidence="4">
    <location>
        <begin position="410"/>
        <end position="554"/>
    </location>
</feature>
<feature type="region of interest" description="Disordered" evidence="4">
    <location>
        <begin position="342"/>
        <end position="372"/>
    </location>
</feature>
<evidence type="ECO:0000256" key="4">
    <source>
        <dbReference type="SAM" id="MobiDB-lite"/>
    </source>
</evidence>
<sequence>MARPRSKADGPAKPRRKSARVEDEEISEDEAFDEQDEAKYGRFFQSKRPRVSEETGELWNYLIEGADEDEGTCEKDDAAAAEKPAHKSSPAPADDSDGEFTRLEEDADLFTEDTTLADIGGFEWITEPSEGDAKYASLISKFREIREDLPEVFREESRAKASREERKELYASVQKGVSKRWEPVLQHLKRQKHIAYGEADARSDPTCGSLTQLEAETELEKELAAQANVAHERALHARELRKQKRVNRIKSKNWHKRQKKRDLELYAKLIEKSNDPELTKELLESFEQKRSKHRVLRKRAAQEKWAKLAMRFGDRSVLKQISSAQQQLKNDLSLIKETIDSVAQRDGSDSASDTEGESAVSDAESDSGDPQDEVLAKLKIIANPTEESVPQKGLFALKFMKDVLQSKIARQAEAGEPGSDSPHAVALRDQVDDDYQQESLPSESDDDLEPPADPADTIAPTSVPAVSDDDLKRAMRQIQQALGGASDDDEQDTGFAAPEPLSTRQTAGQAPTDQETRGDPSTEPHDTQAGTPQAPKPTPGHKTHATDHPVATLLSEDAGLDNFIKRLGPAKKRENTLEVAQRLFVTRPDDEAQLSAGEESDPEAEASDQLKGWGSWTGFGIVDVKPAKPAPAAPQKMQKRTLKVSNKKDPKLAKYLLHRVRQLSPLSRRPGPSPAPEQARLQRQDGHHRRPRVEHEQDARRVGAAKGEPRHVRVTSPHRRASRSAQW</sequence>
<feature type="region of interest" description="Disordered" evidence="4">
    <location>
        <begin position="584"/>
        <end position="727"/>
    </location>
</feature>
<feature type="region of interest" description="Disordered" evidence="4">
    <location>
        <begin position="67"/>
        <end position="106"/>
    </location>
</feature>
<dbReference type="PANTHER" id="PTHR14150:SF12">
    <property type="entry name" value="U3 SMALL NUCLEOLAR RNA-ASSOCIATED PROTEIN 14 HOMOLOG A"/>
    <property type="match status" value="1"/>
</dbReference>
<reference evidence="5 6" key="1">
    <citation type="submission" date="2021-06" db="EMBL/GenBank/DDBJ databases">
        <title>Genome sequence of Babesia caballi.</title>
        <authorList>
            <person name="Yamagishi J."/>
            <person name="Kidaka T."/>
            <person name="Ochi A."/>
        </authorList>
    </citation>
    <scope>NUCLEOTIDE SEQUENCE [LARGE SCALE GENOMIC DNA]</scope>
    <source>
        <strain evidence="5">USDA-D6B2</strain>
    </source>
</reference>
<gene>
    <name evidence="5" type="ORF">BcabD6B2_20470</name>
</gene>
<keyword evidence="2" id="KW-0597">Phosphoprotein</keyword>
<feature type="region of interest" description="Disordered" evidence="4">
    <location>
        <begin position="1"/>
        <end position="55"/>
    </location>
</feature>
<feature type="compositionally biased region" description="Basic and acidic residues" evidence="4">
    <location>
        <begin position="72"/>
        <end position="85"/>
    </location>
</feature>
<evidence type="ECO:0000313" key="6">
    <source>
        <dbReference type="Proteomes" id="UP001497744"/>
    </source>
</evidence>
<feature type="compositionally biased region" description="Acidic residues" evidence="4">
    <location>
        <begin position="363"/>
        <end position="372"/>
    </location>
</feature>
<dbReference type="AlphaFoldDB" id="A0AAV4LS59"/>
<proteinExistence type="predicted"/>
<dbReference type="RefSeq" id="XP_067714681.1">
    <property type="nucleotide sequence ID" value="XM_067858580.1"/>
</dbReference>
<evidence type="ECO:0000256" key="1">
    <source>
        <dbReference type="ARBA" id="ARBA00004604"/>
    </source>
</evidence>
<dbReference type="InterPro" id="IPR006709">
    <property type="entry name" value="SSU_processome_Utp14"/>
</dbReference>
<keyword evidence="3" id="KW-0539">Nucleus</keyword>
<dbReference type="Proteomes" id="UP001497744">
    <property type="component" value="Unassembled WGS sequence"/>
</dbReference>
<feature type="compositionally biased region" description="Polar residues" evidence="4">
    <location>
        <begin position="502"/>
        <end position="513"/>
    </location>
</feature>
<feature type="compositionally biased region" description="Basic residues" evidence="4">
    <location>
        <begin position="712"/>
        <end position="727"/>
    </location>
</feature>
<feature type="compositionally biased region" description="Basic and acidic residues" evidence="4">
    <location>
        <begin position="1"/>
        <end position="12"/>
    </location>
</feature>
<comment type="caution">
    <text evidence="5">The sequence shown here is derived from an EMBL/GenBank/DDBJ whole genome shotgun (WGS) entry which is preliminary data.</text>
</comment>